<feature type="transmembrane region" description="Helical" evidence="3">
    <location>
        <begin position="55"/>
        <end position="74"/>
    </location>
</feature>
<comment type="similarity">
    <text evidence="2">Belongs to the major facilitator superfamily. Monocarboxylate porter (TC 2.A.1.13) family.</text>
</comment>
<feature type="transmembrane region" description="Helical" evidence="3">
    <location>
        <begin position="422"/>
        <end position="443"/>
    </location>
</feature>
<reference evidence="5 6" key="1">
    <citation type="journal article" date="2019" name="Nat. Ecol. Evol.">
        <title>Megaphylogeny resolves global patterns of mushroom evolution.</title>
        <authorList>
            <person name="Varga T."/>
            <person name="Krizsan K."/>
            <person name="Foldi C."/>
            <person name="Dima B."/>
            <person name="Sanchez-Garcia M."/>
            <person name="Sanchez-Ramirez S."/>
            <person name="Szollosi G.J."/>
            <person name="Szarkandi J.G."/>
            <person name="Papp V."/>
            <person name="Albert L."/>
            <person name="Andreopoulos W."/>
            <person name="Angelini C."/>
            <person name="Antonin V."/>
            <person name="Barry K.W."/>
            <person name="Bougher N.L."/>
            <person name="Buchanan P."/>
            <person name="Buyck B."/>
            <person name="Bense V."/>
            <person name="Catcheside P."/>
            <person name="Chovatia M."/>
            <person name="Cooper J."/>
            <person name="Damon W."/>
            <person name="Desjardin D."/>
            <person name="Finy P."/>
            <person name="Geml J."/>
            <person name="Haridas S."/>
            <person name="Hughes K."/>
            <person name="Justo A."/>
            <person name="Karasinski D."/>
            <person name="Kautmanova I."/>
            <person name="Kiss B."/>
            <person name="Kocsube S."/>
            <person name="Kotiranta H."/>
            <person name="LaButti K.M."/>
            <person name="Lechner B.E."/>
            <person name="Liimatainen K."/>
            <person name="Lipzen A."/>
            <person name="Lukacs Z."/>
            <person name="Mihaltcheva S."/>
            <person name="Morgado L.N."/>
            <person name="Niskanen T."/>
            <person name="Noordeloos M.E."/>
            <person name="Ohm R.A."/>
            <person name="Ortiz-Santana B."/>
            <person name="Ovrebo C."/>
            <person name="Racz N."/>
            <person name="Riley R."/>
            <person name="Savchenko A."/>
            <person name="Shiryaev A."/>
            <person name="Soop K."/>
            <person name="Spirin V."/>
            <person name="Szebenyi C."/>
            <person name="Tomsovsky M."/>
            <person name="Tulloss R.E."/>
            <person name="Uehling J."/>
            <person name="Grigoriev I.V."/>
            <person name="Vagvolgyi C."/>
            <person name="Papp T."/>
            <person name="Martin F.M."/>
            <person name="Miettinen O."/>
            <person name="Hibbett D.S."/>
            <person name="Nagy L.G."/>
        </authorList>
    </citation>
    <scope>NUCLEOTIDE SEQUENCE [LARGE SCALE GENOMIC DNA]</scope>
    <source>
        <strain evidence="5 6">OMC1185</strain>
    </source>
</reference>
<protein>
    <submittedName>
        <fullName evidence="5">MFS general substrate transporter</fullName>
    </submittedName>
</protein>
<evidence type="ECO:0000256" key="2">
    <source>
        <dbReference type="ARBA" id="ARBA00006727"/>
    </source>
</evidence>
<feature type="transmembrane region" description="Helical" evidence="3">
    <location>
        <begin position="358"/>
        <end position="383"/>
    </location>
</feature>
<evidence type="ECO:0000256" key="1">
    <source>
        <dbReference type="ARBA" id="ARBA00004141"/>
    </source>
</evidence>
<dbReference type="InterPro" id="IPR011701">
    <property type="entry name" value="MFS"/>
</dbReference>
<dbReference type="Pfam" id="PF07690">
    <property type="entry name" value="MFS_1"/>
    <property type="match status" value="1"/>
</dbReference>
<dbReference type="EMBL" id="ML213534">
    <property type="protein sequence ID" value="TFK45966.1"/>
    <property type="molecule type" value="Genomic_DNA"/>
</dbReference>
<evidence type="ECO:0000313" key="6">
    <source>
        <dbReference type="Proteomes" id="UP000305948"/>
    </source>
</evidence>
<sequence length="456" mass="49202">MDHDPDMAEDVSMTSLRKDLEATPQTADSPSHVVPLESVQRATNDIAIPDGGLRAWLTVCGGWIVLFCTFGYASSFGVYQAYYQAAGTSTASNISWIGSFQLFLMFAMGLPAGKLFDEGFFRHIQASGAFLYVFGLFMLSLADTRKYYQIFLSQGICLGLGSGLMFVPALSVQAHHWKRRRALAMGIVPTGSSIGGIVYPVMLNQLFHSSVGFRWGIRASAFLSLGLLVIANCIMSTRLPSARQQRTSSSGLAQVVTPSINGILLDRPFMLAVAGTFLVLWGLFFPYFYLQIFISSHGLSNNLAFYSLSILNAASILGRTLPNLLADNIGQFNVLVPISTGTGVLLFAIFGIHDPGGVIVFALLYGFFSGAFVSLVPPTIAVLSRNVSGIGIRMGVGFFLTSFANLTGTPINGVLLGDTFAWWKPILFSGITVIAGSSFLLMARQVLSRAAEKNRL</sequence>
<evidence type="ECO:0000313" key="5">
    <source>
        <dbReference type="EMBL" id="TFK45966.1"/>
    </source>
</evidence>
<dbReference type="PANTHER" id="PTHR11360">
    <property type="entry name" value="MONOCARBOXYLATE TRANSPORTER"/>
    <property type="match status" value="1"/>
</dbReference>
<dbReference type="PANTHER" id="PTHR11360:SF234">
    <property type="entry name" value="MFS-TYPE TRANSPORTER DBAD-RELATED"/>
    <property type="match status" value="1"/>
</dbReference>
<accession>A0A5C3MNP1</accession>
<feature type="transmembrane region" description="Helical" evidence="3">
    <location>
        <begin position="395"/>
        <end position="416"/>
    </location>
</feature>
<keyword evidence="6" id="KW-1185">Reference proteome</keyword>
<dbReference type="SUPFAM" id="SSF103473">
    <property type="entry name" value="MFS general substrate transporter"/>
    <property type="match status" value="1"/>
</dbReference>
<evidence type="ECO:0000259" key="4">
    <source>
        <dbReference type="PROSITE" id="PS50850"/>
    </source>
</evidence>
<feature type="transmembrane region" description="Helical" evidence="3">
    <location>
        <begin position="124"/>
        <end position="142"/>
    </location>
</feature>
<dbReference type="GO" id="GO:0022857">
    <property type="term" value="F:transmembrane transporter activity"/>
    <property type="evidence" value="ECO:0007669"/>
    <property type="project" value="InterPro"/>
</dbReference>
<dbReference type="OrthoDB" id="6499973at2759"/>
<dbReference type="Gene3D" id="1.20.1250.20">
    <property type="entry name" value="MFS general substrate transporter like domains"/>
    <property type="match status" value="2"/>
</dbReference>
<comment type="subcellular location">
    <subcellularLocation>
        <location evidence="1">Membrane</location>
        <topology evidence="1">Multi-pass membrane protein</topology>
    </subcellularLocation>
</comment>
<feature type="transmembrane region" description="Helical" evidence="3">
    <location>
        <begin position="269"/>
        <end position="291"/>
    </location>
</feature>
<feature type="transmembrane region" description="Helical" evidence="3">
    <location>
        <begin position="334"/>
        <end position="352"/>
    </location>
</feature>
<dbReference type="Proteomes" id="UP000305948">
    <property type="component" value="Unassembled WGS sequence"/>
</dbReference>
<dbReference type="InterPro" id="IPR020846">
    <property type="entry name" value="MFS_dom"/>
</dbReference>
<feature type="transmembrane region" description="Helical" evidence="3">
    <location>
        <begin position="148"/>
        <end position="170"/>
    </location>
</feature>
<name>A0A5C3MNP1_9AGAM</name>
<keyword evidence="3" id="KW-0472">Membrane</keyword>
<dbReference type="AlphaFoldDB" id="A0A5C3MNP1"/>
<dbReference type="InterPro" id="IPR050327">
    <property type="entry name" value="Proton-linked_MCT"/>
</dbReference>
<feature type="transmembrane region" description="Helical" evidence="3">
    <location>
        <begin position="94"/>
        <end position="112"/>
    </location>
</feature>
<feature type="transmembrane region" description="Helical" evidence="3">
    <location>
        <begin position="215"/>
        <end position="235"/>
    </location>
</feature>
<feature type="domain" description="Major facilitator superfamily (MFS) profile" evidence="4">
    <location>
        <begin position="55"/>
        <end position="447"/>
    </location>
</feature>
<dbReference type="PROSITE" id="PS50850">
    <property type="entry name" value="MFS"/>
    <property type="match status" value="1"/>
</dbReference>
<dbReference type="GO" id="GO:0016020">
    <property type="term" value="C:membrane"/>
    <property type="evidence" value="ECO:0007669"/>
    <property type="project" value="UniProtKB-SubCell"/>
</dbReference>
<feature type="transmembrane region" description="Helical" evidence="3">
    <location>
        <begin position="182"/>
        <end position="203"/>
    </location>
</feature>
<proteinExistence type="inferred from homology"/>
<gene>
    <name evidence="5" type="ORF">OE88DRAFT_1739771</name>
</gene>
<keyword evidence="3" id="KW-0812">Transmembrane</keyword>
<evidence type="ECO:0000256" key="3">
    <source>
        <dbReference type="SAM" id="Phobius"/>
    </source>
</evidence>
<feature type="transmembrane region" description="Helical" evidence="3">
    <location>
        <begin position="303"/>
        <end position="322"/>
    </location>
</feature>
<keyword evidence="3" id="KW-1133">Transmembrane helix</keyword>
<dbReference type="InterPro" id="IPR036259">
    <property type="entry name" value="MFS_trans_sf"/>
</dbReference>
<organism evidence="5 6">
    <name type="scientific">Heliocybe sulcata</name>
    <dbReference type="NCBI Taxonomy" id="5364"/>
    <lineage>
        <taxon>Eukaryota</taxon>
        <taxon>Fungi</taxon>
        <taxon>Dikarya</taxon>
        <taxon>Basidiomycota</taxon>
        <taxon>Agaricomycotina</taxon>
        <taxon>Agaricomycetes</taxon>
        <taxon>Gloeophyllales</taxon>
        <taxon>Gloeophyllaceae</taxon>
        <taxon>Heliocybe</taxon>
    </lineage>
</organism>